<comment type="caution">
    <text evidence="2">The sequence shown here is derived from an EMBL/GenBank/DDBJ whole genome shotgun (WGS) entry which is preliminary data.</text>
</comment>
<dbReference type="OrthoDB" id="10627600at2759"/>
<keyword evidence="3" id="KW-1185">Reference proteome</keyword>
<evidence type="ECO:0000256" key="1">
    <source>
        <dbReference type="SAM" id="MobiDB-lite"/>
    </source>
</evidence>
<organism evidence="2 3">
    <name type="scientific">Dentipellis fragilis</name>
    <dbReference type="NCBI Taxonomy" id="205917"/>
    <lineage>
        <taxon>Eukaryota</taxon>
        <taxon>Fungi</taxon>
        <taxon>Dikarya</taxon>
        <taxon>Basidiomycota</taxon>
        <taxon>Agaricomycotina</taxon>
        <taxon>Agaricomycetes</taxon>
        <taxon>Russulales</taxon>
        <taxon>Hericiaceae</taxon>
        <taxon>Dentipellis</taxon>
    </lineage>
</organism>
<evidence type="ECO:0000313" key="3">
    <source>
        <dbReference type="Proteomes" id="UP000298327"/>
    </source>
</evidence>
<name>A0A4Y9XPX2_9AGAM</name>
<accession>A0A4Y9XPX2</accession>
<protein>
    <submittedName>
        <fullName evidence="2">Uncharacterized protein</fullName>
    </submittedName>
</protein>
<feature type="region of interest" description="Disordered" evidence="1">
    <location>
        <begin position="12"/>
        <end position="68"/>
    </location>
</feature>
<dbReference type="AlphaFoldDB" id="A0A4Y9XPX2"/>
<feature type="compositionally biased region" description="Basic and acidic residues" evidence="1">
    <location>
        <begin position="59"/>
        <end position="68"/>
    </location>
</feature>
<reference evidence="2 3" key="1">
    <citation type="submission" date="2019-02" db="EMBL/GenBank/DDBJ databases">
        <title>Genome sequencing of the rare red list fungi Dentipellis fragilis.</title>
        <authorList>
            <person name="Buettner E."/>
            <person name="Kellner H."/>
        </authorList>
    </citation>
    <scope>NUCLEOTIDE SEQUENCE [LARGE SCALE GENOMIC DNA]</scope>
    <source>
        <strain evidence="2 3">DSM 105465</strain>
    </source>
</reference>
<proteinExistence type="predicted"/>
<dbReference type="EMBL" id="SEOQ01001430">
    <property type="protein sequence ID" value="TFY51818.1"/>
    <property type="molecule type" value="Genomic_DNA"/>
</dbReference>
<dbReference type="Proteomes" id="UP000298327">
    <property type="component" value="Unassembled WGS sequence"/>
</dbReference>
<gene>
    <name evidence="2" type="ORF">EVG20_g10823</name>
</gene>
<evidence type="ECO:0000313" key="2">
    <source>
        <dbReference type="EMBL" id="TFY51818.1"/>
    </source>
</evidence>
<sequence length="68" mass="7526">MPCELMRSCELAEREKDAPGDGGADAAVPPKRPRINRNRYPTQAPPHAIARKLLPIDHQAGERVGRKD</sequence>